<feature type="domain" description="Carrier" evidence="7">
    <location>
        <begin position="5556"/>
        <end position="5631"/>
    </location>
</feature>
<feature type="domain" description="Carrier" evidence="7">
    <location>
        <begin position="6614"/>
        <end position="6689"/>
    </location>
</feature>
<dbReference type="InterPro" id="IPR009081">
    <property type="entry name" value="PP-bd_ACP"/>
</dbReference>
<dbReference type="PANTHER" id="PTHR45527:SF14">
    <property type="entry name" value="PLIPASTATIN SYNTHASE SUBUNIT B"/>
    <property type="match status" value="1"/>
</dbReference>
<evidence type="ECO:0000256" key="6">
    <source>
        <dbReference type="ARBA" id="ARBA00023194"/>
    </source>
</evidence>
<dbReference type="SMART" id="SM00823">
    <property type="entry name" value="PKS_PP"/>
    <property type="match status" value="6"/>
</dbReference>
<dbReference type="NCBIfam" id="NF003417">
    <property type="entry name" value="PRK04813.1"/>
    <property type="match status" value="6"/>
</dbReference>
<dbReference type="InterPro" id="IPR042099">
    <property type="entry name" value="ANL_N_sf"/>
</dbReference>
<dbReference type="GO" id="GO:0008610">
    <property type="term" value="P:lipid biosynthetic process"/>
    <property type="evidence" value="ECO:0007669"/>
    <property type="project" value="UniProtKB-ARBA"/>
</dbReference>
<dbReference type="FunFam" id="2.30.38.10:FF:000001">
    <property type="entry name" value="Non-ribosomal peptide synthetase PvdI"/>
    <property type="match status" value="2"/>
</dbReference>
<reference evidence="9" key="1">
    <citation type="submission" date="2017-06" db="EMBL/GenBank/DDBJ databases">
        <authorList>
            <person name="Varghese N."/>
            <person name="Submissions S."/>
        </authorList>
    </citation>
    <scope>NUCLEOTIDE SEQUENCE [LARGE SCALE GENOMIC DNA]</scope>
    <source>
        <strain evidence="9">JCM 23211</strain>
    </source>
</reference>
<dbReference type="Pfam" id="PF13193">
    <property type="entry name" value="AMP-binding_C"/>
    <property type="match status" value="6"/>
</dbReference>
<dbReference type="FunFam" id="3.30.300.30:FF:000015">
    <property type="entry name" value="Nonribosomal peptide synthase SidD"/>
    <property type="match status" value="2"/>
</dbReference>
<dbReference type="InterPro" id="IPR036736">
    <property type="entry name" value="ACP-like_sf"/>
</dbReference>
<keyword evidence="5" id="KW-0677">Repeat</keyword>
<dbReference type="InterPro" id="IPR010060">
    <property type="entry name" value="NRPS_synth"/>
</dbReference>
<dbReference type="FunFam" id="3.40.50.980:FF:000001">
    <property type="entry name" value="Non-ribosomal peptide synthetase"/>
    <property type="match status" value="4"/>
</dbReference>
<comment type="similarity">
    <text evidence="2">Belongs to the ATP-dependent AMP-binding enzyme family.</text>
</comment>
<dbReference type="FunFam" id="1.10.1200.10:FF:000016">
    <property type="entry name" value="Non-ribosomal peptide synthase"/>
    <property type="match status" value="1"/>
</dbReference>
<dbReference type="PROSITE" id="PS00455">
    <property type="entry name" value="AMP_BINDING"/>
    <property type="match status" value="5"/>
</dbReference>
<dbReference type="OrthoDB" id="5475787at2"/>
<evidence type="ECO:0000313" key="8">
    <source>
        <dbReference type="EMBL" id="SNT48390.1"/>
    </source>
</evidence>
<dbReference type="Pfam" id="PF00668">
    <property type="entry name" value="Condensation"/>
    <property type="match status" value="8"/>
</dbReference>
<evidence type="ECO:0000256" key="4">
    <source>
        <dbReference type="ARBA" id="ARBA00022553"/>
    </source>
</evidence>
<dbReference type="CDD" id="cd17643">
    <property type="entry name" value="A_NRPS_Cytc1-like"/>
    <property type="match status" value="1"/>
</dbReference>
<dbReference type="PROSITE" id="PS00012">
    <property type="entry name" value="PHOSPHOPANTETHEINE"/>
    <property type="match status" value="6"/>
</dbReference>
<feature type="non-terminal residue" evidence="8">
    <location>
        <position position="1"/>
    </location>
</feature>
<dbReference type="InterPro" id="IPR025110">
    <property type="entry name" value="AMP-bd_C"/>
</dbReference>
<dbReference type="SMART" id="SM01294">
    <property type="entry name" value="PKS_PP_betabranch"/>
    <property type="match status" value="1"/>
</dbReference>
<dbReference type="InterPro" id="IPR020806">
    <property type="entry name" value="PKS_PP-bd"/>
</dbReference>
<gene>
    <name evidence="8" type="ORF">SAMN05421642_1265</name>
</gene>
<name>A0A239N0W4_9NOCA</name>
<evidence type="ECO:0000259" key="7">
    <source>
        <dbReference type="PROSITE" id="PS50075"/>
    </source>
</evidence>
<dbReference type="SUPFAM" id="SSF56801">
    <property type="entry name" value="Acetyl-CoA synthetase-like"/>
    <property type="match status" value="6"/>
</dbReference>
<accession>A0A239N0W4</accession>
<dbReference type="Gene3D" id="1.10.1200.10">
    <property type="entry name" value="ACP-like"/>
    <property type="match status" value="6"/>
</dbReference>
<organism evidence="8 9">
    <name type="scientific">Rhodococcoides kyotonense</name>
    <dbReference type="NCBI Taxonomy" id="398843"/>
    <lineage>
        <taxon>Bacteria</taxon>
        <taxon>Bacillati</taxon>
        <taxon>Actinomycetota</taxon>
        <taxon>Actinomycetes</taxon>
        <taxon>Mycobacteriales</taxon>
        <taxon>Nocardiaceae</taxon>
        <taxon>Rhodococcoides</taxon>
    </lineage>
</organism>
<evidence type="ECO:0000256" key="2">
    <source>
        <dbReference type="ARBA" id="ARBA00006432"/>
    </source>
</evidence>
<keyword evidence="3" id="KW-0596">Phosphopantetheine</keyword>
<dbReference type="InterPro" id="IPR000873">
    <property type="entry name" value="AMP-dep_synth/lig_dom"/>
</dbReference>
<dbReference type="CDD" id="cd05930">
    <property type="entry name" value="A_NRPS"/>
    <property type="match status" value="1"/>
</dbReference>
<dbReference type="InterPro" id="IPR001242">
    <property type="entry name" value="Condensation_dom"/>
</dbReference>
<dbReference type="CDD" id="cd19540">
    <property type="entry name" value="LCL_NRPS-like"/>
    <property type="match status" value="4"/>
</dbReference>
<dbReference type="InterPro" id="IPR023213">
    <property type="entry name" value="CAT-like_dom_sf"/>
</dbReference>
<dbReference type="NCBIfam" id="TIGR01733">
    <property type="entry name" value="AA-adenyl-dom"/>
    <property type="match status" value="5"/>
</dbReference>
<dbReference type="Gene3D" id="3.30.300.30">
    <property type="match status" value="6"/>
</dbReference>
<feature type="domain" description="Carrier" evidence="7">
    <location>
        <begin position="290"/>
        <end position="365"/>
    </location>
</feature>
<dbReference type="Gene3D" id="2.30.38.10">
    <property type="entry name" value="Luciferase, Domain 3"/>
    <property type="match status" value="5"/>
</dbReference>
<dbReference type="Proteomes" id="UP000198327">
    <property type="component" value="Unassembled WGS sequence"/>
</dbReference>
<dbReference type="GO" id="GO:0072330">
    <property type="term" value="P:monocarboxylic acid biosynthetic process"/>
    <property type="evidence" value="ECO:0007669"/>
    <property type="project" value="UniProtKB-ARBA"/>
</dbReference>
<dbReference type="STRING" id="398843.A3K89_23150"/>
<dbReference type="Gene3D" id="3.40.50.12780">
    <property type="entry name" value="N-terminal domain of ligase-like"/>
    <property type="match status" value="1"/>
</dbReference>
<evidence type="ECO:0000256" key="5">
    <source>
        <dbReference type="ARBA" id="ARBA00022737"/>
    </source>
</evidence>
<protein>
    <submittedName>
        <fullName evidence="8">Aspartate racemase</fullName>
    </submittedName>
</protein>
<keyword evidence="9" id="KW-1185">Reference proteome</keyword>
<dbReference type="Pfam" id="PF00550">
    <property type="entry name" value="PP-binding"/>
    <property type="match status" value="6"/>
</dbReference>
<dbReference type="InterPro" id="IPR006162">
    <property type="entry name" value="Ppantetheine_attach_site"/>
</dbReference>
<dbReference type="CDD" id="cd19543">
    <property type="entry name" value="DCL_NRPS"/>
    <property type="match status" value="2"/>
</dbReference>
<dbReference type="SUPFAM" id="SSF52777">
    <property type="entry name" value="CoA-dependent acyltransferases"/>
    <property type="match status" value="16"/>
</dbReference>
<dbReference type="SUPFAM" id="SSF47336">
    <property type="entry name" value="ACP-like"/>
    <property type="match status" value="6"/>
</dbReference>
<dbReference type="Pfam" id="PF00501">
    <property type="entry name" value="AMP-binding"/>
    <property type="match status" value="6"/>
</dbReference>
<evidence type="ECO:0000256" key="3">
    <source>
        <dbReference type="ARBA" id="ARBA00022450"/>
    </source>
</evidence>
<dbReference type="GO" id="GO:0003824">
    <property type="term" value="F:catalytic activity"/>
    <property type="evidence" value="ECO:0007669"/>
    <property type="project" value="UniProtKB-KW"/>
</dbReference>
<proteinExistence type="inferred from homology"/>
<dbReference type="Gene3D" id="3.30.559.10">
    <property type="entry name" value="Chloramphenicol acetyltransferase-like domain"/>
    <property type="match status" value="8"/>
</dbReference>
<dbReference type="FunFam" id="3.40.50.980:FF:000002">
    <property type="entry name" value="Enterobactin synthetase component F"/>
    <property type="match status" value="3"/>
</dbReference>
<dbReference type="NCBIfam" id="TIGR01720">
    <property type="entry name" value="NRPS-para261"/>
    <property type="match status" value="2"/>
</dbReference>
<dbReference type="Gene3D" id="3.30.559.30">
    <property type="entry name" value="Nonribosomal peptide synthetase, condensation domain"/>
    <property type="match status" value="8"/>
</dbReference>
<dbReference type="Gene3D" id="3.40.50.980">
    <property type="match status" value="10"/>
</dbReference>
<dbReference type="InterPro" id="IPR045851">
    <property type="entry name" value="AMP-bd_C_sf"/>
</dbReference>
<dbReference type="CDD" id="cd17646">
    <property type="entry name" value="A_NRPS_AB3403-like"/>
    <property type="match status" value="3"/>
</dbReference>
<dbReference type="EMBL" id="FZOW01000026">
    <property type="protein sequence ID" value="SNT48390.1"/>
    <property type="molecule type" value="Genomic_DNA"/>
</dbReference>
<feature type="domain" description="Carrier" evidence="7">
    <location>
        <begin position="4474"/>
        <end position="4549"/>
    </location>
</feature>
<dbReference type="GO" id="GO:0031177">
    <property type="term" value="F:phosphopantetheine binding"/>
    <property type="evidence" value="ECO:0007669"/>
    <property type="project" value="InterPro"/>
</dbReference>
<comment type="cofactor">
    <cofactor evidence="1">
        <name>pantetheine 4'-phosphate</name>
        <dbReference type="ChEBI" id="CHEBI:47942"/>
    </cofactor>
</comment>
<dbReference type="FunFam" id="1.10.1200.10:FF:000005">
    <property type="entry name" value="Nonribosomal peptide synthetase 1"/>
    <property type="match status" value="2"/>
</dbReference>
<dbReference type="NCBIfam" id="NF004282">
    <property type="entry name" value="PRK05691.1"/>
    <property type="match status" value="7"/>
</dbReference>
<dbReference type="PANTHER" id="PTHR45527">
    <property type="entry name" value="NONRIBOSOMAL PEPTIDE SYNTHETASE"/>
    <property type="match status" value="1"/>
</dbReference>
<evidence type="ECO:0000256" key="1">
    <source>
        <dbReference type="ARBA" id="ARBA00001957"/>
    </source>
</evidence>
<feature type="domain" description="Carrier" evidence="7">
    <location>
        <begin position="2920"/>
        <end position="2994"/>
    </location>
</feature>
<dbReference type="GO" id="GO:0043041">
    <property type="term" value="P:amino acid activation for nonribosomal peptide biosynthetic process"/>
    <property type="evidence" value="ECO:0007669"/>
    <property type="project" value="TreeGrafter"/>
</dbReference>
<evidence type="ECO:0000313" key="9">
    <source>
        <dbReference type="Proteomes" id="UP000198327"/>
    </source>
</evidence>
<dbReference type="InterPro" id="IPR010071">
    <property type="entry name" value="AA_adenyl_dom"/>
</dbReference>
<dbReference type="GO" id="GO:0005829">
    <property type="term" value="C:cytosol"/>
    <property type="evidence" value="ECO:0007669"/>
    <property type="project" value="TreeGrafter"/>
</dbReference>
<dbReference type="RefSeq" id="WP_141136586.1">
    <property type="nucleotide sequence ID" value="NZ_FZOW01000026.1"/>
</dbReference>
<dbReference type="GO" id="GO:0044550">
    <property type="term" value="P:secondary metabolite biosynthetic process"/>
    <property type="evidence" value="ECO:0007669"/>
    <property type="project" value="UniProtKB-ARBA"/>
</dbReference>
<dbReference type="UniPathway" id="UPA00011"/>
<sequence>AEPDGHRDPEYLVSVIESEGVTATSFVPSMLAAFVSAVGPSGCSSLRTVLVAGEALPVSVVNSAAAALPGAGIHNLYGPTEFTVHATSRPVANVPGWTISGVAVPMGSPVWNSRVLVLDSRLRPVPIGVAGELYLTGAQVARGYFGRADLTADRFVASMFDDGSRMYRTGDLVRWTAAGELEYLGRTDFQVKLRGLRIELGEIESALAAQDTVSTAVVLVRSEQLVAYIVPAGDSTADSGALQSAVARSLPSYMVPSAFVVLDALPIGASGKLDRNALPEPVFEARAFRTPTTLVEEIVAGVFADVLGIDRVGLDDDFFELGGNSLIATQVVSRVGAALNARVPVRVLFEASTVEALAARAESHVGGGGRAALVAGVRPDHVPLSLAQQRMWFLNRFDTESAVNNLPVAIRMSGTLDVSALQAAVGDVLARHESLRTVYPETDGVAAQVILPTEAAVPVLTPTRVAEDELLPRIAAIVETGFDVTTEVPLHAELFELSATEYVLVFVAHHISADGWSMGPLTRDVMLAYAARTVGEAPGWSPLAIQYADYTLWQRAVLGDENDPASLISAQADYWKTALDGLADELVLPFDRPRPAVQSFAGGTSRFYIDAELHRDLVALARTTGTTLFMVMHSALAVLLSRLSGTSDIAVGTPIAGRGEAELDDVIGMFVNTLVLRSEVDASKGFADLLQANRDTDLKAFGHADIPFERLVEILNPERSTARHPLFQVALSFQNFPETSFELPGLKVSAVDFDIDVAKFDLSLLLSEHTDSTGAKTGISAEFTYASALFDQKTVDVFARRFVRILHGVVSTPERPVGDLIILEDDEYDWLTHVHGDEVTHGGTLPEIFGRGVEINPDGIAVRVDGRSITYRELDSESTRIARVLIDRGAGPDAIVALAFPRSYEMVLSVWAVAKSGAAHLPVDPTYPIGRVEHMLGDSGALFGITSTEFAPNLPTTTDWISIEDPDFRELVATQSDTSVTDADRTSPLDIDHAAYMIYTSGSTGLPKGVVVTHSGLGGVLDAATDLYHLDSDSRFLHICSPSFDPSVLEWMAAFSEGATLVVVPASIIGGDDLGDLLKSEQVTHTIITPAVLGTVDPSGVDSLKVASVGGDVTTPDLLARWAAGRKYFNGYGPTETTIISTFAELRPGMPITVGRPIHGMSALVLDGRMNPVPVGAAGELYLAGGALARGYHERFDLTSTRFVANPYGAPGTRMYRTGDIVRWTFGSDAVSLDPAAVNIEFVGRSDFQIKIRGFRVELGEIDTALVQHDSVSFAATLGHELQSGQTALVSYVLPARGATVDTTELSAFVARSLPAHMVPAVIVVLDAVPLTPVGKLDRAALPEPVFEQQEFRAAGNEVETIIAEVFADVLGLDRVSVDESFFALGGDSIVSIQLVSRARARGLSFTPRDVFERKSVAGLAEVATVLGETEERPVVAELPGGGVGPLALTPIMQSIVCGPGGFSRFAQSVAVTLPTGIERDLLGRSIGAVLDHHDVLRSVLERAEGGEWTFHAREAGAVNVDDLLTRVDLDASIADDDLVARAETELDAAKGRLDPETGRMVDFVWFHFGTADGDVPRPGVLLIVAHHFVVDGVSWRILLPDLAIAWGQAAAEQNVALAPVGTSMRRWAHGLVDAAHDSAREAEITWWTEVLAGSDPALGARMFDPAVDTLSTTDRVDVELSATVTEATLTTVPARFNGGVNDGLLAALVVALAEWRTRRGVDLPEALVKLEGHGREEAIVPGADLSRTVGWFTSAFPVRFDVRGIDIADALAAGSAMGAVVKAVKEQLLAVPDKGMGYGLLRYLNGETSKVLEASSNSPQVSFNYLGRVSTEGISEELTGGAWLPNRLLADVGAPGDPDMPANATIDINSAVVDTADGPRLTASFTYPQALLSRDDAEEFAALWSDALNALAQHMAGPDAGGLTPSDVPLIPVSQHDIDVWESGFAGVSDIWSLAPLQSGLLFHALIAQTSGRSEAGGASQSLDVYTMRVLLKLTGTVDAERLRGAAQALLDRYPNLRTAFVQSADGTSVQLVLDSVDVPWRELDLSDRPAELREAEFDALRARDKAEHFELTSAPLMRFTLVKMSEGDYRFLVSSHHLLLDGWSSPLLMRDLLALYALRGDAAALPRVRSYRNFLAWVAEQDFSASRQKWAEALDGVSEPTMLSSVDQNRAVSADADELLLDLSAALSSTLQSAAARLGVTLNTMVQAAWGILLGRTTGSDDVVFGATVSGRPAGLTGVESMVGLFINTLPVRVRFDGHESISSMLTTLQGEQADLLDHHYLGLNEIQRDVKIGALFDTLTVFESYPVDEAGLAEQAKNIDGMSVADVALEDATHYPLTLLIAVDSQVHLKLKYLTDAFTAADVASMMGKLERIFEAIAADQTVPVGDIDLADDAERVLLEGVNDTAYEVDSSATLVSLFDAQVARTPDAVALVFEGESLTYAEFDARANRVARYLVSRGIGPESLVALAMRRSFDLMVGLYGVVKAGAGYVPVDPDQPAERVAYILDTAQVSVALSTSRDAFESGSADGVDVVLLDEIALGSFSDAPVADVERVSPLVASNVAYVLFTSGSTGRPKGVAISHRAIVNRLVWMQDQYELHGDDVVVQKTPVTFDVSVWELFWPLQVGARLVVARPDGHRDPVYLAGLMRDERVSVAHFVPSLLAVFAAEPAAREVSGLRWVFASGEALPVATARSVAAALPAARLVNLYGPTEAAVDVTYHEFTSDDVVVVPIGRPVYNTEVRVLDGRLRAVSVGMVGELYLAGVQLARAYYGRPDLSADRFVADPFGDGGRLYRTGDLVRWSASGELEYIGRSDFQVKLRGLRIELGEIESALLTDASVAQAVVQVRQDQLVAYVVPASGASVDIPSLLQSAAVLVPEYMVPAMVLVLDELPLGSSGKLDRKALPDPVFESTADFREAETDVERVLGDVFAEVLGLERVGVDDSFFALGGDSIVSIQLVARARARGVVIAPRDVFEQKTVARLAAVATTETLVGKAVLEELDGGGVGSMPLTPFAQLMIQRAGSGARRNDPGLGSSFDRFVQTVTLDLPAAIDRQGIARTVAAVVDRHDGLRAQLVEDSQGWSLEISAPGSVEADALIDRVEIDPDVDAAAVLDIAADAVNQSMNYLDPRAGSMLRFVWIDFGPTRSGRLVVVAHHLVVDGVSWRILVPDFVAAWAQVSLGHDPVLPEVGTSERRWAHALREESYRDERVAELPVWQAISGTEDPTLGSRPFDPALDVQSTVERISAVVPADVTKALLTAVPEAFRGGVNDGLLTALAVAVTRWRTARGVDAPSTLVQLEGHGREEELVPGADLSRTVGWFTSVYPVRLDLSGIDAAEALAVGTEMARAIKAVKEQLLAVPDKGMGYGLLRYMNAETGVELAALADGQISFNYLGRVTTGELPEGLDGWVPASDFDDLTVVGDADMPANKTVDINAIVRGTGDNSELAATFAFPTGAIDRADVQELADTWVAALVALAAHVTDGSAGGLTPSDVPLAPVTQRDIDVVESQFPAVTDIWSLSPLQSGLLFHAKLAGTDLDVYTMQMVLTLSGEVDTERLRGAAQALLNRYDNLRTAFVTTSAGSSVQVVVQDVTVPWTEHDLSGVPESDRLAAYERLRAEEQSAQFDTAAAPLVRFTLVKLSDGEFKLLFANHHILIDGWSMPLLMKDLLVLYAVRGDATSLPRVPSYRTFLSWIERQNHAESAAVWARALDDAPEPTLMAPSAAGREITARAGAVELSMSAELSASLSALGARLGVTVNTLVQAAWGMLLSASTGRDDVVFGATVSGRPASLPGVESMVGLFINTLPVRVRIDSSESLESALTRLQSEQADLLDHHYLGLTDIQRAAHVGTLFDTLTVFESYPVDEAGLAAQASNIDGMAVTGVDSNDSTHYPLTLLIVSDDRIRLTLKYFEDLFSADQVTAMLARVQRILEAIATDPTMAVGDVDLLDAAERDLVLSTWNDTDHDVDDQLLLDAFHEQVERTPDAVALTFEDESLTYREFADRVGRLARYLVGEGVGPESTVAIGIRRSFDLLVSVYAVIEAGGAYVPVDPEQPAERVDYIVDTSAAALILTTERDGSTVSGGARVVNVDQLDLSGFSSARLTESERPSSSDGSAYVLFTSGSTGRPKGVTIGHRAIVNRLDWMQAEYSLGSSDVVIQKTPVTFDVSVWELFWPLRVGARMVIARPDGHRDPAYLAELIASESVTVAHFVPSMLAVFTAEPTARTATSLRWVFASGEALPSTTAASLVSTVPSARMVNLYGPTEAAVDVTYHEYTPVDVNGVPIGKPVFNTRVYVLDNALRPTPVGAEGELYLGGVQLARGYASRPDLTADRFVANPFGGGRLYRTGDVVRWSADGELVYVGRSDFQVKLRGQRIELGEIESALLAGESVAHAVVAVRDDRLVAWIVFTSAVESDQGTVDSVLADAAERLPSYMVPSAVVVLDDLPLTSSGKLDRKALPEPEVAAAEYRAPGTPIEQAVADVFAEVLGVDRVGLDDDFFSLGGNSLIATQVVARLSAALDAQVPVRALFDATTVGALARRVEDHVGAGARAALVAGPRPERVPLSLAQQRMWFLNRFDTESSVNNIPVAIRLTGSLDIAALRQAISDVVSRHETMRTIYPEFDGVGHQVVLPEADVEVDLTPISVSEQDVLATVVDIVSGGFDVTREVPVRVRLLAVGSDDHVLVFVVHHIASDGFSMRPLTTDVMVAYAARAAGSAPASTGHSAGSAPAWTALPVQYADYAVWQREVLGTEDDATSVASQQVSYWTRQLSGLADQIELPFDYARPAVATNRGRTTSFAVSPDLHRALDAVARENNSTLFMVVHAALAVLMSRLSASEDVAIGTPIAGRGEAELDDLIGMFVNTLVLRTQVEPSTTFRDVLAHARETDLAAFAHADVPFERLVEVLDPERSQSRHPLVQVVLAFQNLGRTALELPNLSVEALEFDAGIAKFDLQFTFEEVENGGLTCYISYASDLFDAATVDRFGSQFHAVLEGVVADASTAVGDVDIVDADTRDRVLTQWSSSGPDVSVGAGTLVDRFDAVVASHPKSVAVRFQDESLSYAELDARVNRLARRLIAVGAGPDSLVAVALPRSADLVVALLAVIKSGAGYLPVDPTYPAERIEFMMSDAAPVAVVTTPEVSAGESMAGVRGAGIPVVDVAQDDSDDSSQISDADRLAPLSADSLAYVIYTSGSTGRPKGVLIPHSTVLRLMDNTDGSFGFDDSDVWTMFHSYAFDFSVWELWGPLLYGGTLVMVDYFTSRSPEAFRELLVTEGVTVLNQTPSAFYQLAELDRAGRADAGELSLRYVVFGGEALEPRRLEGWFARHGDGSESGPLLVNMYGITETTVHVSFRALSTESVGSASVIGAPISGLGVYVLDTRLQPVPVGVAGELYVSGGQLARGYLGRADLSSVRFVANPFGDGRLYRTGDVARWTETQSGVGELVYLGRADDQVKVRGFRIELGEVEAAVSAQPGVTAAAVIVREDTPGATRLVAYVVGTSDTESVRSGVATLVPEYMVPSAFVVLDEIPLTVNGKLDRRALPVPVAAAVEFRAPSTPLEEIVAGVFADVLGVARVGVDDDFFALGGNSLIATQVVSRLGAALDTQVPVRLLFEASSVGDLAGRVESSVGTGGRKELVARERPQHVPLSLAQRRMWFLNRFDSASTAYNIPMALRLSGALDEDAFAEAIGDLVARHETLRTIYPDTDSGPAQKVLTPDQAGIALAVDSVDAASVTEKVLALAASQFDVTTEVPVRITLFRIEGDAPEYVLAMVVHHISADGSSMVPVTTDLMTAYASRTRGQSPDWAPLPVQYADYALWQRDVLGDEDDPTSVGARQLEYWKNQLADLPDQLTLPIDKPRPADQSFRGDRVEFAVPATTHAALQDLARENNATVFMAVHAAFSVLLSRLSGMTDIAVGTPIAGRGEAVLDNLVGMFVNTLVFRLDVAGERTFAELLESARETDLQAFANADVPFERLVEVLNPARSTARHPLFQVGFSFQNVARSSLELGDLTVSAVDADSGNSQFDLHLILADHYDDAGAPAGFEAIMTYASDLFERSTVEGIVERFVRVLESVTQAPSLAVGDIAVLDEDERVELVSGWNDTRHDTDSSATLVDLFDEQVRRDPAATALVYEGESVSYGEFDARVNRVARSLIGRGVGPESLVGLAIRRSVDLLVGMYAIVKAGGAYVPIDPDQPVERIEYILGVANPVCVITVGDDIASDSIVTLADLDNDGDASPIAPQERLAPLRPENTAYVIFTSGSTGKPKGVAVSHGAIVNQLLWKHAEFDMGPTDSVLLKTVATFDLSVWEFWSASTVGAKTVVATADGHRDPDYLLALLRDEAVTTLHVVPSMLSMLTTVAGGTLPSTLRRILAIGEALPPATAQAFRRNNSAQLFNLYGPTEAAVSITSHLVTDADVTTVPIGRPEWNSEVFVLDGRLQPVPVGVSGELYLAGAQLARGYHGRSDLTADRFVASPFSADGARMYRTGDVVRWTASGELDYVERADFQVKVRGYRIELGEIETALRAQDTVRDVAVTVVNDDRTGDQLVAYVVSTDGEFDVASSRAALSSSLPSYMVPSAYVVLDALPLNTNGKLDRKALPKPEVVLGEFRAPTNPVEEVVVRTLADVLGIDRIGLDDVFFELGGNSLIATQVVSRLGAALDTQIPVRTLFEASTVEALAARIQPLVGGGARVPLVARERPASVPLSLAQQRMWTLNQVDPESAAYNIPAAVRFSGALDTDAFAAAMADVIERHEVLRTRYPDSDDGPVQVIGSVADALPDLTPIPVSESEVFERVGAVLGAGFDVTTEVPVRAALFALGETEYVFALVAHHITADGFSMRPLIRDVMLAYTSRAAGDGPQWAPLPVQYADFSLWQREVLGSEDDPDSALSTQLAYWNRELAGLPELLPLPTDHPRPPRQSTIGAAYEFSFGPEIAQRLEKTAREHNATVFMVVHSALAVLLARLSGTDDIAIGTPTAGRGEEALDDLVGMFVNTLVLRTHVEGGITFAELLARTRDTDLAAFGHADVPFERLVESMGRTTGGRSRSSAFSPLFQVMLTFQNAVSGTFALPGLEVSTLAADEDQAKFDLQLTAIEQFDDSGALAEVKALFNYATSLFTRSTVEKFADRFLRILDAVTQDPSVTLRSIDILSEAERAAFAPKRAAKTVDDLPALVSEAAAAAPSAIALTHEGTDVTFEELNTKIGGVSKAMGATLKAEALITVALSQLVPGILPALGAEGYAALVASMIETAASVIEG</sequence>
<dbReference type="FunFam" id="3.40.50.12780:FF:000012">
    <property type="entry name" value="Non-ribosomal peptide synthetase"/>
    <property type="match status" value="4"/>
</dbReference>
<dbReference type="FunFam" id="3.30.300.30:FF:000010">
    <property type="entry name" value="Enterobactin synthetase component F"/>
    <property type="match status" value="2"/>
</dbReference>
<dbReference type="InterPro" id="IPR020845">
    <property type="entry name" value="AMP-binding_CS"/>
</dbReference>
<keyword evidence="4" id="KW-0597">Phosphoprotein</keyword>
<dbReference type="GO" id="GO:0017000">
    <property type="term" value="P:antibiotic biosynthetic process"/>
    <property type="evidence" value="ECO:0007669"/>
    <property type="project" value="UniProtKB-KW"/>
</dbReference>
<dbReference type="PROSITE" id="PS50075">
    <property type="entry name" value="CARRIER"/>
    <property type="match status" value="6"/>
</dbReference>
<keyword evidence="6" id="KW-0045">Antibiotic biosynthesis</keyword>
<feature type="domain" description="Carrier" evidence="7">
    <location>
        <begin position="1354"/>
        <end position="1428"/>
    </location>
</feature>